<evidence type="ECO:0000259" key="6">
    <source>
        <dbReference type="Pfam" id="PF08281"/>
    </source>
</evidence>
<dbReference type="PANTHER" id="PTHR43133">
    <property type="entry name" value="RNA POLYMERASE ECF-TYPE SIGMA FACTO"/>
    <property type="match status" value="1"/>
</dbReference>
<keyword evidence="4" id="KW-0804">Transcription</keyword>
<keyword evidence="2" id="KW-0805">Transcription regulation</keyword>
<dbReference type="RefSeq" id="WP_267532466.1">
    <property type="nucleotide sequence ID" value="NZ_JAPNKA010000001.1"/>
</dbReference>
<dbReference type="InterPro" id="IPR007627">
    <property type="entry name" value="RNA_pol_sigma70_r2"/>
</dbReference>
<comment type="similarity">
    <text evidence="1">Belongs to the sigma-70 factor family. ECF subfamily.</text>
</comment>
<dbReference type="Pfam" id="PF08281">
    <property type="entry name" value="Sigma70_r4_2"/>
    <property type="match status" value="1"/>
</dbReference>
<dbReference type="Pfam" id="PF04542">
    <property type="entry name" value="Sigma70_r2"/>
    <property type="match status" value="1"/>
</dbReference>
<evidence type="ECO:0000256" key="1">
    <source>
        <dbReference type="ARBA" id="ARBA00010641"/>
    </source>
</evidence>
<protein>
    <submittedName>
        <fullName evidence="7">Sigma-70 family RNA polymerase sigma factor</fullName>
    </submittedName>
</protein>
<sequence>MEEDGALLGAIAGGSKAAFQSYYERHAGRLLGYVLRVTRDRTLAEDVVQDVFTAIWQKASSYRAEQGTPLAWMYMIARNKLVDRWRRRVPGSEPSAFEEERPVLALVQADPELSMSLERALGVLSPEQRQAVELAVLGGYTHEEAATELSVPLGTLKSRIRMALLHMRALLTE</sequence>
<dbReference type="NCBIfam" id="TIGR02937">
    <property type="entry name" value="sigma70-ECF"/>
    <property type="match status" value="1"/>
</dbReference>
<dbReference type="InterPro" id="IPR039425">
    <property type="entry name" value="RNA_pol_sigma-70-like"/>
</dbReference>
<dbReference type="Gene3D" id="1.10.1740.10">
    <property type="match status" value="1"/>
</dbReference>
<feature type="domain" description="RNA polymerase sigma factor 70 region 4 type 2" evidence="6">
    <location>
        <begin position="115"/>
        <end position="167"/>
    </location>
</feature>
<evidence type="ECO:0000313" key="8">
    <source>
        <dbReference type="Proteomes" id="UP001207654"/>
    </source>
</evidence>
<dbReference type="InterPro" id="IPR013325">
    <property type="entry name" value="RNA_pol_sigma_r2"/>
</dbReference>
<dbReference type="CDD" id="cd06171">
    <property type="entry name" value="Sigma70_r4"/>
    <property type="match status" value="1"/>
</dbReference>
<dbReference type="InterPro" id="IPR036388">
    <property type="entry name" value="WH-like_DNA-bd_sf"/>
</dbReference>
<comment type="caution">
    <text evidence="7">The sequence shown here is derived from an EMBL/GenBank/DDBJ whole genome shotgun (WGS) entry which is preliminary data.</text>
</comment>
<name>A0ABT3ZVP3_9BACT</name>
<dbReference type="EMBL" id="JAPNKA010000001">
    <property type="protein sequence ID" value="MCY1073460.1"/>
    <property type="molecule type" value="Genomic_DNA"/>
</dbReference>
<keyword evidence="8" id="KW-1185">Reference proteome</keyword>
<evidence type="ECO:0000313" key="7">
    <source>
        <dbReference type="EMBL" id="MCY1073460.1"/>
    </source>
</evidence>
<keyword evidence="3" id="KW-0731">Sigma factor</keyword>
<organism evidence="7 8">
    <name type="scientific">Archangium lansingense</name>
    <dbReference type="NCBI Taxonomy" id="2995310"/>
    <lineage>
        <taxon>Bacteria</taxon>
        <taxon>Pseudomonadati</taxon>
        <taxon>Myxococcota</taxon>
        <taxon>Myxococcia</taxon>
        <taxon>Myxococcales</taxon>
        <taxon>Cystobacterineae</taxon>
        <taxon>Archangiaceae</taxon>
        <taxon>Archangium</taxon>
    </lineage>
</organism>
<dbReference type="SUPFAM" id="SSF88659">
    <property type="entry name" value="Sigma3 and sigma4 domains of RNA polymerase sigma factors"/>
    <property type="match status" value="1"/>
</dbReference>
<dbReference type="PANTHER" id="PTHR43133:SF62">
    <property type="entry name" value="RNA POLYMERASE SIGMA FACTOR SIGZ"/>
    <property type="match status" value="1"/>
</dbReference>
<proteinExistence type="inferred from homology"/>
<evidence type="ECO:0000256" key="3">
    <source>
        <dbReference type="ARBA" id="ARBA00023082"/>
    </source>
</evidence>
<evidence type="ECO:0000256" key="4">
    <source>
        <dbReference type="ARBA" id="ARBA00023163"/>
    </source>
</evidence>
<dbReference type="InterPro" id="IPR013249">
    <property type="entry name" value="RNA_pol_sigma70_r4_t2"/>
</dbReference>
<reference evidence="7 8" key="1">
    <citation type="submission" date="2022-11" db="EMBL/GenBank/DDBJ databases">
        <title>Minimal conservation of predation-associated metabolite biosynthetic gene clusters underscores biosynthetic potential of Myxococcota including descriptions for ten novel species: Archangium lansinium sp. nov., Myxococcus landrumus sp. nov., Nannocystis bai.</title>
        <authorList>
            <person name="Ahearne A."/>
            <person name="Stevens C."/>
            <person name="Phillips K."/>
        </authorList>
    </citation>
    <scope>NUCLEOTIDE SEQUENCE [LARGE SCALE GENOMIC DNA]</scope>
    <source>
        <strain evidence="7 8">MIWBW</strain>
    </source>
</reference>
<evidence type="ECO:0000259" key="5">
    <source>
        <dbReference type="Pfam" id="PF04542"/>
    </source>
</evidence>
<accession>A0ABT3ZVP3</accession>
<dbReference type="SUPFAM" id="SSF88946">
    <property type="entry name" value="Sigma2 domain of RNA polymerase sigma factors"/>
    <property type="match status" value="1"/>
</dbReference>
<dbReference type="Gene3D" id="1.10.10.10">
    <property type="entry name" value="Winged helix-like DNA-binding domain superfamily/Winged helix DNA-binding domain"/>
    <property type="match status" value="1"/>
</dbReference>
<dbReference type="Proteomes" id="UP001207654">
    <property type="component" value="Unassembled WGS sequence"/>
</dbReference>
<dbReference type="InterPro" id="IPR014284">
    <property type="entry name" value="RNA_pol_sigma-70_dom"/>
</dbReference>
<evidence type="ECO:0000256" key="2">
    <source>
        <dbReference type="ARBA" id="ARBA00023015"/>
    </source>
</evidence>
<dbReference type="InterPro" id="IPR013324">
    <property type="entry name" value="RNA_pol_sigma_r3/r4-like"/>
</dbReference>
<feature type="domain" description="RNA polymerase sigma-70 region 2" evidence="5">
    <location>
        <begin position="23"/>
        <end position="88"/>
    </location>
</feature>
<gene>
    <name evidence="7" type="ORF">OV287_03100</name>
</gene>